<evidence type="ECO:0000313" key="6">
    <source>
        <dbReference type="EMBL" id="AFN73651.1"/>
    </source>
</evidence>
<accession>I7A103</accession>
<dbReference type="GO" id="GO:0051537">
    <property type="term" value="F:2 iron, 2 sulfur cluster binding"/>
    <property type="evidence" value="ECO:0007669"/>
    <property type="project" value="UniProtKB-KW"/>
</dbReference>
<dbReference type="InterPro" id="IPR017941">
    <property type="entry name" value="Rieske_2Fe-2S"/>
</dbReference>
<dbReference type="AlphaFoldDB" id="I7A103"/>
<keyword evidence="4" id="KW-0411">Iron-sulfur</keyword>
<organism evidence="6 7">
    <name type="scientific">Melioribacter roseus (strain DSM 23840 / JCM 17771 / VKM B-2668 / P3M-2)</name>
    <dbReference type="NCBI Taxonomy" id="1191523"/>
    <lineage>
        <taxon>Bacteria</taxon>
        <taxon>Pseudomonadati</taxon>
        <taxon>Ignavibacteriota</taxon>
        <taxon>Ignavibacteria</taxon>
        <taxon>Ignavibacteriales</taxon>
        <taxon>Melioribacteraceae</taxon>
        <taxon>Melioribacter</taxon>
    </lineage>
</organism>
<evidence type="ECO:0000313" key="7">
    <source>
        <dbReference type="Proteomes" id="UP000009011"/>
    </source>
</evidence>
<evidence type="ECO:0000259" key="5">
    <source>
        <dbReference type="PROSITE" id="PS51296"/>
    </source>
</evidence>
<keyword evidence="7" id="KW-1185">Reference proteome</keyword>
<gene>
    <name evidence="6" type="ordered locus">MROS_0408</name>
</gene>
<sequence>MYDGIIENEYVICPLHGWKFNLNDGSMPNGRRGIGVYEVKVFGDDVYVKVDNRFPDW</sequence>
<keyword evidence="1" id="KW-0001">2Fe-2S</keyword>
<dbReference type="KEGG" id="mro:MROS_0408"/>
<evidence type="ECO:0000256" key="4">
    <source>
        <dbReference type="ARBA" id="ARBA00023014"/>
    </source>
</evidence>
<dbReference type="eggNOG" id="COG2146">
    <property type="taxonomic scope" value="Bacteria"/>
</dbReference>
<dbReference type="Proteomes" id="UP000009011">
    <property type="component" value="Chromosome"/>
</dbReference>
<dbReference type="HOGENOM" id="CLU_2991455_0_0_10"/>
<evidence type="ECO:0000256" key="2">
    <source>
        <dbReference type="ARBA" id="ARBA00022723"/>
    </source>
</evidence>
<keyword evidence="2" id="KW-0479">Metal-binding</keyword>
<dbReference type="GO" id="GO:0046872">
    <property type="term" value="F:metal ion binding"/>
    <property type="evidence" value="ECO:0007669"/>
    <property type="project" value="UniProtKB-KW"/>
</dbReference>
<dbReference type="Gene3D" id="2.102.10.10">
    <property type="entry name" value="Rieske [2Fe-2S] iron-sulphur domain"/>
    <property type="match status" value="1"/>
</dbReference>
<evidence type="ECO:0000256" key="1">
    <source>
        <dbReference type="ARBA" id="ARBA00022714"/>
    </source>
</evidence>
<name>I7A103_MELRP</name>
<protein>
    <recommendedName>
        <fullName evidence="5">Rieske domain-containing protein</fullName>
    </recommendedName>
</protein>
<dbReference type="EMBL" id="CP003557">
    <property type="protein sequence ID" value="AFN73651.1"/>
    <property type="molecule type" value="Genomic_DNA"/>
</dbReference>
<dbReference type="STRING" id="1191523.MROS_0408"/>
<dbReference type="Pfam" id="PF00355">
    <property type="entry name" value="Rieske"/>
    <property type="match status" value="1"/>
</dbReference>
<dbReference type="PROSITE" id="PS51296">
    <property type="entry name" value="RIESKE"/>
    <property type="match status" value="1"/>
</dbReference>
<reference evidence="6 7" key="1">
    <citation type="journal article" date="2013" name="PLoS ONE">
        <title>Genomic analysis of Melioribacter roseus, facultatively anaerobic organotrophic bacterium representing a novel deep lineage within Bacteriodetes/Chlorobi group.</title>
        <authorList>
            <person name="Kadnikov V.V."/>
            <person name="Mardanov A.V."/>
            <person name="Podosokorskaya O.A."/>
            <person name="Gavrilov S.N."/>
            <person name="Kublanov I.V."/>
            <person name="Beletsky A.V."/>
            <person name="Bonch-Osmolovskaya E.A."/>
            <person name="Ravin N.V."/>
        </authorList>
    </citation>
    <scope>NUCLEOTIDE SEQUENCE [LARGE SCALE GENOMIC DNA]</scope>
    <source>
        <strain evidence="7">JCM 17771 / P3M-2</strain>
    </source>
</reference>
<proteinExistence type="predicted"/>
<evidence type="ECO:0000256" key="3">
    <source>
        <dbReference type="ARBA" id="ARBA00023004"/>
    </source>
</evidence>
<dbReference type="InterPro" id="IPR036922">
    <property type="entry name" value="Rieske_2Fe-2S_sf"/>
</dbReference>
<feature type="domain" description="Rieske" evidence="5">
    <location>
        <begin position="1"/>
        <end position="48"/>
    </location>
</feature>
<keyword evidence="3" id="KW-0408">Iron</keyword>
<dbReference type="RefSeq" id="WP_014855088.1">
    <property type="nucleotide sequence ID" value="NC_018178.1"/>
</dbReference>
<dbReference type="SUPFAM" id="SSF50022">
    <property type="entry name" value="ISP domain"/>
    <property type="match status" value="1"/>
</dbReference>